<protein>
    <submittedName>
        <fullName evidence="1">Uncharacterized protein</fullName>
    </submittedName>
</protein>
<keyword evidence="2" id="KW-1185">Reference proteome</keyword>
<dbReference type="Proteomes" id="UP000250140">
    <property type="component" value="Unassembled WGS sequence"/>
</dbReference>
<dbReference type="AlphaFoldDB" id="A0A8E2JST1"/>
<dbReference type="EMBL" id="KV749678">
    <property type="protein sequence ID" value="OCL08315.1"/>
    <property type="molecule type" value="Genomic_DNA"/>
</dbReference>
<gene>
    <name evidence="1" type="ORF">AOQ84DRAFT_43430</name>
</gene>
<evidence type="ECO:0000313" key="1">
    <source>
        <dbReference type="EMBL" id="OCL08315.1"/>
    </source>
</evidence>
<proteinExistence type="predicted"/>
<name>A0A8E2JST1_9PEZI</name>
<evidence type="ECO:0000313" key="2">
    <source>
        <dbReference type="Proteomes" id="UP000250140"/>
    </source>
</evidence>
<organism evidence="1 2">
    <name type="scientific">Glonium stellatum</name>
    <dbReference type="NCBI Taxonomy" id="574774"/>
    <lineage>
        <taxon>Eukaryota</taxon>
        <taxon>Fungi</taxon>
        <taxon>Dikarya</taxon>
        <taxon>Ascomycota</taxon>
        <taxon>Pezizomycotina</taxon>
        <taxon>Dothideomycetes</taxon>
        <taxon>Pleosporomycetidae</taxon>
        <taxon>Gloniales</taxon>
        <taxon>Gloniaceae</taxon>
        <taxon>Glonium</taxon>
    </lineage>
</organism>
<dbReference type="OrthoDB" id="3931090at2759"/>
<accession>A0A8E2JST1</accession>
<reference evidence="1 2" key="1">
    <citation type="journal article" date="2016" name="Nat. Commun.">
        <title>Ectomycorrhizal ecology is imprinted in the genome of the dominant symbiotic fungus Cenococcum geophilum.</title>
        <authorList>
            <consortium name="DOE Joint Genome Institute"/>
            <person name="Peter M."/>
            <person name="Kohler A."/>
            <person name="Ohm R.A."/>
            <person name="Kuo A."/>
            <person name="Krutzmann J."/>
            <person name="Morin E."/>
            <person name="Arend M."/>
            <person name="Barry K.W."/>
            <person name="Binder M."/>
            <person name="Choi C."/>
            <person name="Clum A."/>
            <person name="Copeland A."/>
            <person name="Grisel N."/>
            <person name="Haridas S."/>
            <person name="Kipfer T."/>
            <person name="LaButti K."/>
            <person name="Lindquist E."/>
            <person name="Lipzen A."/>
            <person name="Maire R."/>
            <person name="Meier B."/>
            <person name="Mihaltcheva S."/>
            <person name="Molinier V."/>
            <person name="Murat C."/>
            <person name="Poggeler S."/>
            <person name="Quandt C.A."/>
            <person name="Sperisen C."/>
            <person name="Tritt A."/>
            <person name="Tisserant E."/>
            <person name="Crous P.W."/>
            <person name="Henrissat B."/>
            <person name="Nehls U."/>
            <person name="Egli S."/>
            <person name="Spatafora J.W."/>
            <person name="Grigoriev I.V."/>
            <person name="Martin F.M."/>
        </authorList>
    </citation>
    <scope>NUCLEOTIDE SEQUENCE [LARGE SCALE GENOMIC DNA]</scope>
    <source>
        <strain evidence="1 2">CBS 207.34</strain>
    </source>
</reference>
<sequence>MQRPYYPKYPGHTLNYFELQIIKAFLSGATIFISEDSYDSSEEEEFPKVLPRRCLRAKTDSKVIVGIAIVAGLGQGTLTDDDRAYLKHRKESIVVLDHDKDMEAVKSYIDQTEVAKLEYFEGCQLKVDTLVVGGPYMDRGHGTSLLTACTNLADSCVARMAGSFTPWSREIARKSGFDIKDLPVKYKDSSFTMGLGVREPR</sequence>